<keyword evidence="1" id="KW-0732">Signal</keyword>
<dbReference type="Proteomes" id="UP000054564">
    <property type="component" value="Unassembled WGS sequence"/>
</dbReference>
<dbReference type="AlphaFoldDB" id="A0A0L0VF11"/>
<evidence type="ECO:0000256" key="1">
    <source>
        <dbReference type="SAM" id="SignalP"/>
    </source>
</evidence>
<name>A0A0L0VF11_9BASI</name>
<gene>
    <name evidence="2" type="ORF">PSTG_08875</name>
</gene>
<keyword evidence="3" id="KW-1185">Reference proteome</keyword>
<organism evidence="2 3">
    <name type="scientific">Puccinia striiformis f. sp. tritici PST-78</name>
    <dbReference type="NCBI Taxonomy" id="1165861"/>
    <lineage>
        <taxon>Eukaryota</taxon>
        <taxon>Fungi</taxon>
        <taxon>Dikarya</taxon>
        <taxon>Basidiomycota</taxon>
        <taxon>Pucciniomycotina</taxon>
        <taxon>Pucciniomycetes</taxon>
        <taxon>Pucciniales</taxon>
        <taxon>Pucciniaceae</taxon>
        <taxon>Puccinia</taxon>
    </lineage>
</organism>
<dbReference type="EMBL" id="AJIL01000063">
    <property type="protein sequence ID" value="KNE97853.1"/>
    <property type="molecule type" value="Genomic_DNA"/>
</dbReference>
<feature type="chain" id="PRO_5005549900" description="Ecp2 effector protein domain-containing protein" evidence="1">
    <location>
        <begin position="20"/>
        <end position="178"/>
    </location>
</feature>
<sequence length="178" mass="19416">MKVAAFFTMLLAGVYSVTAASNPTQASEVADGFYQVNPDESGNTATKFTPWDEVGKSSAKRRSILAKRREDCGPGSVSVNDADAAFNCLLNSFKINVVSLKKDSWTYCVRGDVVAFICPYSDGHKLKDRFIDTWAYVRRRCGTSILGYAQVSGDVGDWTAGYALKTANFCTKKFKVGS</sequence>
<accession>A0A0L0VF11</accession>
<proteinExistence type="predicted"/>
<protein>
    <recommendedName>
        <fullName evidence="4">Ecp2 effector protein domain-containing protein</fullName>
    </recommendedName>
</protein>
<evidence type="ECO:0000313" key="2">
    <source>
        <dbReference type="EMBL" id="KNE97853.1"/>
    </source>
</evidence>
<comment type="caution">
    <text evidence="2">The sequence shown here is derived from an EMBL/GenBank/DDBJ whole genome shotgun (WGS) entry which is preliminary data.</text>
</comment>
<feature type="signal peptide" evidence="1">
    <location>
        <begin position="1"/>
        <end position="19"/>
    </location>
</feature>
<evidence type="ECO:0000313" key="3">
    <source>
        <dbReference type="Proteomes" id="UP000054564"/>
    </source>
</evidence>
<reference evidence="3" key="1">
    <citation type="submission" date="2014-03" db="EMBL/GenBank/DDBJ databases">
        <title>The Genome Sequence of Puccinia striiformis f. sp. tritici PST-78.</title>
        <authorList>
            <consortium name="The Broad Institute Genome Sequencing Platform"/>
            <person name="Cuomo C."/>
            <person name="Hulbert S."/>
            <person name="Chen X."/>
            <person name="Walker B."/>
            <person name="Young S.K."/>
            <person name="Zeng Q."/>
            <person name="Gargeya S."/>
            <person name="Fitzgerald M."/>
            <person name="Haas B."/>
            <person name="Abouelleil A."/>
            <person name="Alvarado L."/>
            <person name="Arachchi H.M."/>
            <person name="Berlin A.M."/>
            <person name="Chapman S.B."/>
            <person name="Goldberg J."/>
            <person name="Griggs A."/>
            <person name="Gujja S."/>
            <person name="Hansen M."/>
            <person name="Howarth C."/>
            <person name="Imamovic A."/>
            <person name="Larimer J."/>
            <person name="McCowan C."/>
            <person name="Montmayeur A."/>
            <person name="Murphy C."/>
            <person name="Neiman D."/>
            <person name="Pearson M."/>
            <person name="Priest M."/>
            <person name="Roberts A."/>
            <person name="Saif S."/>
            <person name="Shea T."/>
            <person name="Sisk P."/>
            <person name="Sykes S."/>
            <person name="Wortman J."/>
            <person name="Nusbaum C."/>
            <person name="Birren B."/>
        </authorList>
    </citation>
    <scope>NUCLEOTIDE SEQUENCE [LARGE SCALE GENOMIC DNA]</scope>
    <source>
        <strain evidence="3">race PST-78</strain>
    </source>
</reference>
<evidence type="ECO:0008006" key="4">
    <source>
        <dbReference type="Google" id="ProtNLM"/>
    </source>
</evidence>